<sequence>MSAGKMGIKPVDLEGDVRMETVAPGSKSERSAVTLRTLGGDTYVLQTQDGPAFGVDDALQALVGRRIQASGVASDQNLILRKWMLLD</sequence>
<organism evidence="1">
    <name type="scientific">Bradyrhizobium septentrionale</name>
    <dbReference type="NCBI Taxonomy" id="1404411"/>
    <lineage>
        <taxon>Bacteria</taxon>
        <taxon>Pseudomonadati</taxon>
        <taxon>Pseudomonadota</taxon>
        <taxon>Alphaproteobacteria</taxon>
        <taxon>Hyphomicrobiales</taxon>
        <taxon>Nitrobacteraceae</taxon>
        <taxon>Bradyrhizobium</taxon>
    </lineage>
</organism>
<evidence type="ECO:0000313" key="1">
    <source>
        <dbReference type="EMBL" id="NVI50448.1"/>
    </source>
</evidence>
<dbReference type="EMBL" id="JAAOLE020000002">
    <property type="protein sequence ID" value="NVI50448.1"/>
    <property type="molecule type" value="Genomic_DNA"/>
</dbReference>
<name>A0A973WA89_9BRAD</name>
<dbReference type="AlphaFoldDB" id="A0A973WA89"/>
<reference evidence="1" key="1">
    <citation type="submission" date="2020-06" db="EMBL/GenBank/DDBJ databases">
        <title>Whole Genome Sequence of Bradyrhizobium sp. Strain 1S1.</title>
        <authorList>
            <person name="Bromfield E.S.P."/>
            <person name="Cloutier S."/>
        </authorList>
    </citation>
    <scope>NUCLEOTIDE SEQUENCE [LARGE SCALE GENOMIC DNA]</scope>
    <source>
        <strain evidence="1">1S1</strain>
    </source>
</reference>
<gene>
    <name evidence="1" type="ORF">HAP48_048230</name>
</gene>
<protein>
    <submittedName>
        <fullName evidence="1">Uncharacterized protein</fullName>
    </submittedName>
</protein>
<dbReference type="RefSeq" id="WP_166217257.1">
    <property type="nucleotide sequence ID" value="NZ_CP088284.1"/>
</dbReference>
<proteinExistence type="predicted"/>
<accession>A0A973WA89</accession>
<comment type="caution">
    <text evidence="1">The sequence shown here is derived from an EMBL/GenBank/DDBJ whole genome shotgun (WGS) entry which is preliminary data.</text>
</comment>